<sequence>MVKQFSRFLNKLIEQVPFEIGVVIIGLGFISLALRIFFKESWRMKNHSVLSWKTFVDSWAVIVMLFMMGFSILFKEF</sequence>
<evidence type="ECO:0000313" key="2">
    <source>
        <dbReference type="EMBL" id="GER58589.1"/>
    </source>
</evidence>
<keyword evidence="1" id="KW-0472">Membrane</keyword>
<keyword evidence="3" id="KW-1185">Reference proteome</keyword>
<evidence type="ECO:0000313" key="3">
    <source>
        <dbReference type="Proteomes" id="UP000326509"/>
    </source>
</evidence>
<reference evidence="2 3" key="1">
    <citation type="submission" date="2019-08" db="EMBL/GenBank/DDBJ databases">
        <title>Draft genome sequence of Ulvibacter marinus type strain NBRC 109484.</title>
        <authorList>
            <person name="Kawano K."/>
            <person name="Ushijima N."/>
            <person name="Kihara M."/>
            <person name="Itoh H."/>
        </authorList>
    </citation>
    <scope>NUCLEOTIDE SEQUENCE [LARGE SCALE GENOMIC DNA]</scope>
    <source>
        <strain evidence="2 3">NBRC 109484</strain>
    </source>
</reference>
<feature type="transmembrane region" description="Helical" evidence="1">
    <location>
        <begin position="50"/>
        <end position="74"/>
    </location>
</feature>
<keyword evidence="1" id="KW-1133">Transmembrane helix</keyword>
<protein>
    <submittedName>
        <fullName evidence="2">Uncharacterized protein</fullName>
    </submittedName>
</protein>
<dbReference type="Proteomes" id="UP000326509">
    <property type="component" value="Unassembled WGS sequence"/>
</dbReference>
<gene>
    <name evidence="2" type="ORF">ULMA_06970</name>
</gene>
<comment type="caution">
    <text evidence="2">The sequence shown here is derived from an EMBL/GenBank/DDBJ whole genome shotgun (WGS) entry which is preliminary data.</text>
</comment>
<name>A0A5J4IMS2_9FLAO</name>
<dbReference type="OrthoDB" id="1450256at2"/>
<dbReference type="RefSeq" id="WP_151672659.1">
    <property type="nucleotide sequence ID" value="NZ_BKCG01000001.1"/>
</dbReference>
<dbReference type="AlphaFoldDB" id="A0A5J4IMS2"/>
<proteinExistence type="predicted"/>
<feature type="transmembrane region" description="Helical" evidence="1">
    <location>
        <begin position="20"/>
        <end position="38"/>
    </location>
</feature>
<organism evidence="2 3">
    <name type="scientific">Patiriisocius marinus</name>
    <dbReference type="NCBI Taxonomy" id="1397112"/>
    <lineage>
        <taxon>Bacteria</taxon>
        <taxon>Pseudomonadati</taxon>
        <taxon>Bacteroidota</taxon>
        <taxon>Flavobacteriia</taxon>
        <taxon>Flavobacteriales</taxon>
        <taxon>Flavobacteriaceae</taxon>
        <taxon>Patiriisocius</taxon>
    </lineage>
</organism>
<evidence type="ECO:0000256" key="1">
    <source>
        <dbReference type="SAM" id="Phobius"/>
    </source>
</evidence>
<keyword evidence="1" id="KW-0812">Transmembrane</keyword>
<dbReference type="EMBL" id="BKCG01000001">
    <property type="protein sequence ID" value="GER58589.1"/>
    <property type="molecule type" value="Genomic_DNA"/>
</dbReference>
<accession>A0A5J4IMS2</accession>